<reference evidence="1 2" key="1">
    <citation type="submission" date="2023-07" db="EMBL/GenBank/DDBJ databases">
        <title>Genomic Encyclopedia of Type Strains, Phase IV (KMG-IV): sequencing the most valuable type-strain genomes for metagenomic binning, comparative biology and taxonomic classification.</title>
        <authorList>
            <person name="Goeker M."/>
        </authorList>
    </citation>
    <scope>NUCLEOTIDE SEQUENCE [LARGE SCALE GENOMIC DNA]</scope>
    <source>
        <strain evidence="1 2">DSM 45903</strain>
    </source>
</reference>
<keyword evidence="2" id="KW-1185">Reference proteome</keyword>
<accession>A0ABU1IKE6</accession>
<dbReference type="Proteomes" id="UP001185012">
    <property type="component" value="Unassembled WGS sequence"/>
</dbReference>
<comment type="caution">
    <text evidence="1">The sequence shown here is derived from an EMBL/GenBank/DDBJ whole genome shotgun (WGS) entry which is preliminary data.</text>
</comment>
<sequence>MKEEYVRLLGRLQTLDFFLLELNLHLASDPHDPLAIQKKRDIHQIRQELKEQTRQFPEWIVPHLDSEKWEDSR</sequence>
<evidence type="ECO:0000313" key="2">
    <source>
        <dbReference type="Proteomes" id="UP001185012"/>
    </source>
</evidence>
<evidence type="ECO:0000313" key="1">
    <source>
        <dbReference type="EMBL" id="MDR6225257.1"/>
    </source>
</evidence>
<organism evidence="1 2">
    <name type="scientific">Desmospora profundinema</name>
    <dbReference type="NCBI Taxonomy" id="1571184"/>
    <lineage>
        <taxon>Bacteria</taxon>
        <taxon>Bacillati</taxon>
        <taxon>Bacillota</taxon>
        <taxon>Bacilli</taxon>
        <taxon>Bacillales</taxon>
        <taxon>Thermoactinomycetaceae</taxon>
        <taxon>Desmospora</taxon>
    </lineage>
</organism>
<proteinExistence type="predicted"/>
<name>A0ABU1IKE6_9BACL</name>
<protein>
    <submittedName>
        <fullName evidence="1">Uncharacterized protein</fullName>
    </submittedName>
</protein>
<gene>
    <name evidence="1" type="ORF">JOE21_001248</name>
</gene>
<dbReference type="RefSeq" id="WP_309863636.1">
    <property type="nucleotide sequence ID" value="NZ_JAVDQG010000002.1"/>
</dbReference>
<dbReference type="EMBL" id="JAVDQG010000002">
    <property type="protein sequence ID" value="MDR6225257.1"/>
    <property type="molecule type" value="Genomic_DNA"/>
</dbReference>